<dbReference type="PROSITE" id="PS50158">
    <property type="entry name" value="ZF_CCHC"/>
    <property type="match status" value="1"/>
</dbReference>
<evidence type="ECO:0000313" key="3">
    <source>
        <dbReference type="EMBL" id="CAD8968580.1"/>
    </source>
</evidence>
<sequence length="557" mass="61695">MAAKKAQATKCLICREIGHFKKDCPQQQCPLCLEFGHNQIGCPQKTAARPVRRRGGKGGGAMVCGSCNGVGHLMKQCPNRANHRYTSQNQPPSHVTQQQRRQLCAEQFGLVANNLEAAGTQDDNYIQQQFDLFRKLLQMVLKDTSIRNTPEELQCWQALENSVVANLANFKGPHFGEFLSQHLSADKKPSSYVCQKIASHALSNFHLFSANEYYCGMMLLYSCARGFFDAAGDALLEVIMPWIPSWIHPEAQPRVFDVSDVIPALGSISVDVDDASKVRLEEIWRAQVENLWCNAGHIGTHLMHLVRMGKTPAPETVLAHCELMSKGLNWTFLPNHPLSPTAHDFVQLLSSLRNVRLAGGGLHLGPDLIKMWESRVCHGRELPPKGAGIHISGSELATVLELSCELRIAPINANYLPMLARRLADPTVLGALTGRDIGVTLSCLSELGQPPLLVELMSAIEDRALLLLGQEDGCAFAPVDAARVVWHYAWNKMWPWRLHVPLMRTLAQGSHQLPPKEACRLLWALACLVQLVPPRARALHPPVGLDLNHFIGFTRIT</sequence>
<keyword evidence="1" id="KW-0479">Metal-binding</keyword>
<dbReference type="InterPro" id="IPR001878">
    <property type="entry name" value="Znf_CCHC"/>
</dbReference>
<accession>A0A7S1H5M2</accession>
<feature type="domain" description="CCHC-type" evidence="2">
    <location>
        <begin position="10"/>
        <end position="26"/>
    </location>
</feature>
<dbReference type="AlphaFoldDB" id="A0A7S1H5M2"/>
<keyword evidence="1" id="KW-0862">Zinc</keyword>
<dbReference type="EMBL" id="HBFX01032493">
    <property type="protein sequence ID" value="CAD8968580.1"/>
    <property type="molecule type" value="Transcribed_RNA"/>
</dbReference>
<proteinExistence type="predicted"/>
<dbReference type="Gene3D" id="4.10.60.10">
    <property type="entry name" value="Zinc finger, CCHC-type"/>
    <property type="match status" value="1"/>
</dbReference>
<reference evidence="3" key="1">
    <citation type="submission" date="2021-01" db="EMBL/GenBank/DDBJ databases">
        <authorList>
            <person name="Corre E."/>
            <person name="Pelletier E."/>
            <person name="Niang G."/>
            <person name="Scheremetjew M."/>
            <person name="Finn R."/>
            <person name="Kale V."/>
            <person name="Holt S."/>
            <person name="Cochrane G."/>
            <person name="Meng A."/>
            <person name="Brown T."/>
            <person name="Cohen L."/>
        </authorList>
    </citation>
    <scope>NUCLEOTIDE SEQUENCE</scope>
    <source>
        <strain evidence="3">CCMP644</strain>
    </source>
</reference>
<evidence type="ECO:0000256" key="1">
    <source>
        <dbReference type="PROSITE-ProRule" id="PRU00047"/>
    </source>
</evidence>
<organism evidence="3">
    <name type="scientific">Hemiselmis andersenii</name>
    <name type="common">Cryptophyte alga</name>
    <dbReference type="NCBI Taxonomy" id="464988"/>
    <lineage>
        <taxon>Eukaryota</taxon>
        <taxon>Cryptophyceae</taxon>
        <taxon>Cryptomonadales</taxon>
        <taxon>Hemiselmidaceae</taxon>
        <taxon>Hemiselmis</taxon>
    </lineage>
</organism>
<evidence type="ECO:0000259" key="2">
    <source>
        <dbReference type="PROSITE" id="PS50158"/>
    </source>
</evidence>
<gene>
    <name evidence="3" type="ORF">HAND00432_LOCUS19575</name>
</gene>
<dbReference type="GO" id="GO:0003676">
    <property type="term" value="F:nucleic acid binding"/>
    <property type="evidence" value="ECO:0007669"/>
    <property type="project" value="InterPro"/>
</dbReference>
<dbReference type="SMART" id="SM00343">
    <property type="entry name" value="ZnF_C2HC"/>
    <property type="match status" value="3"/>
</dbReference>
<keyword evidence="1" id="KW-0863">Zinc-finger</keyword>
<name>A0A7S1H5M2_HEMAN</name>
<dbReference type="InterPro" id="IPR036875">
    <property type="entry name" value="Znf_CCHC_sf"/>
</dbReference>
<dbReference type="SUPFAM" id="SSF57756">
    <property type="entry name" value="Retrovirus zinc finger-like domains"/>
    <property type="match status" value="2"/>
</dbReference>
<dbReference type="GO" id="GO:0008270">
    <property type="term" value="F:zinc ion binding"/>
    <property type="evidence" value="ECO:0007669"/>
    <property type="project" value="UniProtKB-KW"/>
</dbReference>
<protein>
    <recommendedName>
        <fullName evidence="2">CCHC-type domain-containing protein</fullName>
    </recommendedName>
</protein>